<gene>
    <name evidence="4" type="ORF">ACFP1L_08710</name>
</gene>
<dbReference type="CDD" id="cd00093">
    <property type="entry name" value="HTH_XRE"/>
    <property type="match status" value="1"/>
</dbReference>
<evidence type="ECO:0000259" key="3">
    <source>
        <dbReference type="PROSITE" id="PS50943"/>
    </source>
</evidence>
<feature type="transmembrane region" description="Helical" evidence="2">
    <location>
        <begin position="84"/>
        <end position="104"/>
    </location>
</feature>
<dbReference type="SUPFAM" id="SSF47413">
    <property type="entry name" value="lambda repressor-like DNA-binding domains"/>
    <property type="match status" value="1"/>
</dbReference>
<keyword evidence="5" id="KW-1185">Reference proteome</keyword>
<reference evidence="5" key="1">
    <citation type="journal article" date="2019" name="Int. J. Syst. Evol. Microbiol.">
        <title>The Global Catalogue of Microorganisms (GCM) 10K type strain sequencing project: providing services to taxonomists for standard genome sequencing and annotation.</title>
        <authorList>
            <consortium name="The Broad Institute Genomics Platform"/>
            <consortium name="The Broad Institute Genome Sequencing Center for Infectious Disease"/>
            <person name="Wu L."/>
            <person name="Ma J."/>
        </authorList>
    </citation>
    <scope>NUCLEOTIDE SEQUENCE [LARGE SCALE GENOMIC DNA]</scope>
    <source>
        <strain evidence="5">CCM 8930</strain>
    </source>
</reference>
<dbReference type="PANTHER" id="PTHR46558:SF13">
    <property type="entry name" value="HTH-TYPE TRANSCRIPTIONAL REGULATOR IMMR"/>
    <property type="match status" value="1"/>
</dbReference>
<evidence type="ECO:0000256" key="2">
    <source>
        <dbReference type="SAM" id="Phobius"/>
    </source>
</evidence>
<evidence type="ECO:0000256" key="1">
    <source>
        <dbReference type="ARBA" id="ARBA00023125"/>
    </source>
</evidence>
<feature type="transmembrane region" description="Helical" evidence="2">
    <location>
        <begin position="110"/>
        <end position="129"/>
    </location>
</feature>
<feature type="domain" description="HTH cro/C1-type" evidence="3">
    <location>
        <begin position="7"/>
        <end position="61"/>
    </location>
</feature>
<evidence type="ECO:0000313" key="5">
    <source>
        <dbReference type="Proteomes" id="UP001596171"/>
    </source>
</evidence>
<name>A0ABW1SL17_9LACO</name>
<dbReference type="Gene3D" id="1.10.260.40">
    <property type="entry name" value="lambda repressor-like DNA-binding domains"/>
    <property type="match status" value="1"/>
</dbReference>
<feature type="transmembrane region" description="Helical" evidence="2">
    <location>
        <begin position="178"/>
        <end position="196"/>
    </location>
</feature>
<sequence>MRFGERLKQARLDQKMTQKAVAEQLHVSRQTISSWETENSYPDIDSLLRLSDFYGLSLDVLLREDEGMTDYLRRQEVRKQIRPVRLMLAFMSMGVVILTIVDQLEPQLKLINPVVSFVLLLGIFALNGLNQADRHLGLDDRPLFRERHPWFNRYAQWLFIPVTILGLVGEALNFQPHLSGPMGMIGFVGVCLWLVVRTEKAKG</sequence>
<organism evidence="4 5">
    <name type="scientific">Lactiplantibacillus nangangensis</name>
    <dbReference type="NCBI Taxonomy" id="2559917"/>
    <lineage>
        <taxon>Bacteria</taxon>
        <taxon>Bacillati</taxon>
        <taxon>Bacillota</taxon>
        <taxon>Bacilli</taxon>
        <taxon>Lactobacillales</taxon>
        <taxon>Lactobacillaceae</taxon>
        <taxon>Lactiplantibacillus</taxon>
    </lineage>
</organism>
<dbReference type="InterPro" id="IPR001387">
    <property type="entry name" value="Cro/C1-type_HTH"/>
</dbReference>
<dbReference type="Pfam" id="PF01381">
    <property type="entry name" value="HTH_3"/>
    <property type="match status" value="1"/>
</dbReference>
<comment type="caution">
    <text evidence="4">The sequence shown here is derived from an EMBL/GenBank/DDBJ whole genome shotgun (WGS) entry which is preliminary data.</text>
</comment>
<dbReference type="PROSITE" id="PS50943">
    <property type="entry name" value="HTH_CROC1"/>
    <property type="match status" value="1"/>
</dbReference>
<dbReference type="PANTHER" id="PTHR46558">
    <property type="entry name" value="TRACRIPTIONAL REGULATORY PROTEIN-RELATED-RELATED"/>
    <property type="match status" value="1"/>
</dbReference>
<dbReference type="InterPro" id="IPR010982">
    <property type="entry name" value="Lambda_DNA-bd_dom_sf"/>
</dbReference>
<feature type="transmembrane region" description="Helical" evidence="2">
    <location>
        <begin position="150"/>
        <end position="172"/>
    </location>
</feature>
<keyword evidence="2" id="KW-0812">Transmembrane</keyword>
<keyword evidence="2" id="KW-1133">Transmembrane helix</keyword>
<evidence type="ECO:0000313" key="4">
    <source>
        <dbReference type="EMBL" id="MFC6201948.1"/>
    </source>
</evidence>
<dbReference type="Proteomes" id="UP001596171">
    <property type="component" value="Unassembled WGS sequence"/>
</dbReference>
<dbReference type="RefSeq" id="WP_379856002.1">
    <property type="nucleotide sequence ID" value="NZ_JBHSSE010000018.1"/>
</dbReference>
<keyword evidence="2" id="KW-0472">Membrane</keyword>
<accession>A0ABW1SL17</accession>
<dbReference type="EMBL" id="JBHSSE010000018">
    <property type="protein sequence ID" value="MFC6201948.1"/>
    <property type="molecule type" value="Genomic_DNA"/>
</dbReference>
<keyword evidence="1" id="KW-0238">DNA-binding</keyword>
<protein>
    <submittedName>
        <fullName evidence="4">Helix-turn-helix domain-containing protein</fullName>
    </submittedName>
</protein>
<dbReference type="SMART" id="SM00530">
    <property type="entry name" value="HTH_XRE"/>
    <property type="match status" value="1"/>
</dbReference>
<proteinExistence type="predicted"/>